<organism evidence="3 4">
    <name type="scientific">Saccharopolyspora gregorii</name>
    <dbReference type="NCBI Taxonomy" id="33914"/>
    <lineage>
        <taxon>Bacteria</taxon>
        <taxon>Bacillati</taxon>
        <taxon>Actinomycetota</taxon>
        <taxon>Actinomycetes</taxon>
        <taxon>Pseudonocardiales</taxon>
        <taxon>Pseudonocardiaceae</taxon>
        <taxon>Saccharopolyspora</taxon>
    </lineage>
</organism>
<dbReference type="CDD" id="cd01298">
    <property type="entry name" value="ATZ_TRZ_like"/>
    <property type="match status" value="1"/>
</dbReference>
<proteinExistence type="predicted"/>
<accession>A0ABP6S083</accession>
<dbReference type="InterPro" id="IPR011059">
    <property type="entry name" value="Metal-dep_hydrolase_composite"/>
</dbReference>
<dbReference type="Gene3D" id="3.20.20.140">
    <property type="entry name" value="Metal-dependent hydrolases"/>
    <property type="match status" value="1"/>
</dbReference>
<dbReference type="SUPFAM" id="SSF51338">
    <property type="entry name" value="Composite domain of metallo-dependent hydrolases"/>
    <property type="match status" value="2"/>
</dbReference>
<evidence type="ECO:0000259" key="2">
    <source>
        <dbReference type="Pfam" id="PF01979"/>
    </source>
</evidence>
<evidence type="ECO:0000256" key="1">
    <source>
        <dbReference type="ARBA" id="ARBA00022801"/>
    </source>
</evidence>
<dbReference type="InterPro" id="IPR050287">
    <property type="entry name" value="MTA/SAH_deaminase"/>
</dbReference>
<evidence type="ECO:0000313" key="4">
    <source>
        <dbReference type="Proteomes" id="UP001500483"/>
    </source>
</evidence>
<name>A0ABP6S083_9PSEU</name>
<protein>
    <submittedName>
        <fullName evidence="3">Amidohydrolase</fullName>
    </submittedName>
</protein>
<dbReference type="PANTHER" id="PTHR43794">
    <property type="entry name" value="AMINOHYDROLASE SSNA-RELATED"/>
    <property type="match status" value="1"/>
</dbReference>
<dbReference type="Pfam" id="PF01979">
    <property type="entry name" value="Amidohydro_1"/>
    <property type="match status" value="1"/>
</dbReference>
<feature type="domain" description="Amidohydrolase-related" evidence="2">
    <location>
        <begin position="81"/>
        <end position="438"/>
    </location>
</feature>
<keyword evidence="1" id="KW-0378">Hydrolase</keyword>
<dbReference type="InterPro" id="IPR032466">
    <property type="entry name" value="Metal_Hydrolase"/>
</dbReference>
<reference evidence="4" key="1">
    <citation type="journal article" date="2019" name="Int. J. Syst. Evol. Microbiol.">
        <title>The Global Catalogue of Microorganisms (GCM) 10K type strain sequencing project: providing services to taxonomists for standard genome sequencing and annotation.</title>
        <authorList>
            <consortium name="The Broad Institute Genomics Platform"/>
            <consortium name="The Broad Institute Genome Sequencing Center for Infectious Disease"/>
            <person name="Wu L."/>
            <person name="Ma J."/>
        </authorList>
    </citation>
    <scope>NUCLEOTIDE SEQUENCE [LARGE SCALE GENOMIC DNA]</scope>
    <source>
        <strain evidence="4">JCM 9687</strain>
    </source>
</reference>
<sequence>MSTVDFMRPAFPGGAPLRQNARMPTALRLHAPIAVPCDADCSVIRDAVVDVDEHGRIGYCGPREGAPPRAQETAVRECGGILLPGLINAHAHSPMTLLRGMGGDLPLLRWLREVIWPAEARLRPADVRAGMELGSVEMLRAGVTTSAEMYFSGESVAEAVLAVGSRVVLGPAVISAPGLEGMGSWQGMVEAVDRWIDADGLRFGPADRIELGYGAHSAYTLPPEALRRIGESAQQRGALVQTHVAEAADEDREQRERHGSVPALLDSLGVLDGRVLAAHCVHLSDADIELFADRGTGIAHCPGSNAKLASGTARLVDLLAAGIPVGLGTDGPSSNDDLDLWEEVQLSVMLARLSTGDAMALTAPGALLAATRGGAAALHRDDIGALEPGRWADVVHLDVDDPAFATGIDTPDEQLLSNLVWAAGSRCVRDVWVAGEEVLRDREPTRVDRRAVQAAARTAAQHVRG</sequence>
<dbReference type="SUPFAM" id="SSF51556">
    <property type="entry name" value="Metallo-dependent hydrolases"/>
    <property type="match status" value="1"/>
</dbReference>
<comment type="caution">
    <text evidence="3">The sequence shown here is derived from an EMBL/GenBank/DDBJ whole genome shotgun (WGS) entry which is preliminary data.</text>
</comment>
<dbReference type="PANTHER" id="PTHR43794:SF11">
    <property type="entry name" value="AMIDOHYDROLASE-RELATED DOMAIN-CONTAINING PROTEIN"/>
    <property type="match status" value="1"/>
</dbReference>
<dbReference type="EMBL" id="BAAAYK010000038">
    <property type="protein sequence ID" value="GAA3364634.1"/>
    <property type="molecule type" value="Genomic_DNA"/>
</dbReference>
<dbReference type="Proteomes" id="UP001500483">
    <property type="component" value="Unassembled WGS sequence"/>
</dbReference>
<evidence type="ECO:0000313" key="3">
    <source>
        <dbReference type="EMBL" id="GAA3364634.1"/>
    </source>
</evidence>
<keyword evidence="4" id="KW-1185">Reference proteome</keyword>
<dbReference type="Gene3D" id="2.30.40.10">
    <property type="entry name" value="Urease, subunit C, domain 1"/>
    <property type="match status" value="1"/>
</dbReference>
<dbReference type="InterPro" id="IPR006680">
    <property type="entry name" value="Amidohydro-rel"/>
</dbReference>
<gene>
    <name evidence="3" type="ORF">GCM10020366_61290</name>
</gene>